<dbReference type="VEuPathDB" id="AmoebaDB:EIN_359520"/>
<feature type="compositionally biased region" description="Polar residues" evidence="2">
    <location>
        <begin position="224"/>
        <end position="235"/>
    </location>
</feature>
<feature type="region of interest" description="Disordered" evidence="2">
    <location>
        <begin position="301"/>
        <end position="323"/>
    </location>
</feature>
<evidence type="ECO:0000313" key="4">
    <source>
        <dbReference type="Proteomes" id="UP000014680"/>
    </source>
</evidence>
<feature type="compositionally biased region" description="Polar residues" evidence="2">
    <location>
        <begin position="268"/>
        <end position="277"/>
    </location>
</feature>
<feature type="region of interest" description="Disordered" evidence="2">
    <location>
        <begin position="251"/>
        <end position="282"/>
    </location>
</feature>
<organism evidence="3 4">
    <name type="scientific">Entamoeba invadens IP1</name>
    <dbReference type="NCBI Taxonomy" id="370355"/>
    <lineage>
        <taxon>Eukaryota</taxon>
        <taxon>Amoebozoa</taxon>
        <taxon>Evosea</taxon>
        <taxon>Archamoebae</taxon>
        <taxon>Mastigamoebida</taxon>
        <taxon>Entamoebidae</taxon>
        <taxon>Entamoeba</taxon>
    </lineage>
</organism>
<keyword evidence="1" id="KW-0175">Coiled coil</keyword>
<feature type="compositionally biased region" description="Low complexity" evidence="2">
    <location>
        <begin position="165"/>
        <end position="194"/>
    </location>
</feature>
<dbReference type="AlphaFoldDB" id="A0A0A1UDP5"/>
<dbReference type="EMBL" id="KB206483">
    <property type="protein sequence ID" value="ELP90869.1"/>
    <property type="molecule type" value="Genomic_DNA"/>
</dbReference>
<feature type="compositionally biased region" description="Polar residues" evidence="2">
    <location>
        <begin position="109"/>
        <end position="144"/>
    </location>
</feature>
<evidence type="ECO:0000313" key="3">
    <source>
        <dbReference type="EMBL" id="ELP90869.1"/>
    </source>
</evidence>
<feature type="coiled-coil region" evidence="1">
    <location>
        <begin position="362"/>
        <end position="435"/>
    </location>
</feature>
<evidence type="ECO:0000256" key="2">
    <source>
        <dbReference type="SAM" id="MobiDB-lite"/>
    </source>
</evidence>
<feature type="compositionally biased region" description="Low complexity" evidence="2">
    <location>
        <begin position="22"/>
        <end position="55"/>
    </location>
</feature>
<accession>A0A0A1UDP5</accession>
<protein>
    <submittedName>
        <fullName evidence="3">Uncharacterized protein</fullName>
    </submittedName>
</protein>
<reference evidence="3 4" key="1">
    <citation type="submission" date="2012-10" db="EMBL/GenBank/DDBJ databases">
        <authorList>
            <person name="Zafar N."/>
            <person name="Inman J."/>
            <person name="Hall N."/>
            <person name="Lorenzi H."/>
            <person name="Caler E."/>
        </authorList>
    </citation>
    <scope>NUCLEOTIDE SEQUENCE [LARGE SCALE GENOMIC DNA]</scope>
    <source>
        <strain evidence="3 4">IP1</strain>
    </source>
</reference>
<feature type="compositionally biased region" description="Low complexity" evidence="2">
    <location>
        <begin position="92"/>
        <end position="108"/>
    </location>
</feature>
<feature type="region of interest" description="Disordered" evidence="2">
    <location>
        <begin position="1"/>
        <end position="235"/>
    </location>
</feature>
<sequence length="508" mass="58331">MFPSNFSFGDSFSQPSPTEQPNEFNFNGFDNSFNFSQQTPQQQSQPQEQLVQQPQNKTTEEKKIKKVFMPPPMTKKDSKIEKPVYQKPLPSTQNQLEQTTQPQLQQKTVETQRINVDKPMTQSTPINQTQNTPQKASITPQPKSASKYDLLIQIASETLTPQTPPQQQQSIPQISQPVQPTPPQQQTQQQNVQNNEAQHSQLLQNAPHPQQEDFSFDKPFAFESTPTPSDTQIGFDTSFAFKNDFGNDSFDFGGSPKKSPQLVDPHKNTINSPNEVTSEGPKVVSIQQSVEVKEIQEVPKEAVQEQTSEVHHEVAVTTQPEPIQQDLFGFEEDPKDAEWNTTMERNESLRSQLMEQENKTSALQSFDKLEEMKKENEDLEKKVKELTEENAKEELRLKEKEEELLQKKNQLLERLDELKKQKSELSQRRASLQTHMTENAVLEETLRSVEDGKLENIVKINSFEETIKTLLETESFKLGPFLDESLKMKEESFDMIENEFMEVPFIDI</sequence>
<feature type="compositionally biased region" description="Polar residues" evidence="2">
    <location>
        <begin position="1"/>
        <end position="21"/>
    </location>
</feature>
<name>A0A0A1UDP5_ENTIV</name>
<evidence type="ECO:0000256" key="1">
    <source>
        <dbReference type="SAM" id="Coils"/>
    </source>
</evidence>
<dbReference type="RefSeq" id="XP_004257640.1">
    <property type="nucleotide sequence ID" value="XM_004257592.1"/>
</dbReference>
<feature type="compositionally biased region" description="Polar residues" evidence="2">
    <location>
        <begin position="195"/>
        <end position="208"/>
    </location>
</feature>
<dbReference type="KEGG" id="eiv:EIN_359520"/>
<feature type="compositionally biased region" description="Basic and acidic residues" evidence="2">
    <location>
        <begin position="74"/>
        <end position="84"/>
    </location>
</feature>
<keyword evidence="4" id="KW-1185">Reference proteome</keyword>
<feature type="compositionally biased region" description="Basic and acidic residues" evidence="2">
    <location>
        <begin position="301"/>
        <end position="314"/>
    </location>
</feature>
<dbReference type="GeneID" id="14889897"/>
<gene>
    <name evidence="3" type="ORF">EIN_359520</name>
</gene>
<dbReference type="Proteomes" id="UP000014680">
    <property type="component" value="Unassembled WGS sequence"/>
</dbReference>
<dbReference type="OMA" id="ANDHYSL"/>
<proteinExistence type="predicted"/>